<keyword evidence="4" id="KW-0479">Metal-binding</keyword>
<dbReference type="EC" id="1.13.11.54" evidence="4"/>
<dbReference type="SMART" id="SM00979">
    <property type="entry name" value="TIFY"/>
    <property type="match status" value="1"/>
</dbReference>
<dbReference type="GO" id="GO:0005737">
    <property type="term" value="C:cytoplasm"/>
    <property type="evidence" value="ECO:0007669"/>
    <property type="project" value="UniProtKB-SubCell"/>
</dbReference>
<dbReference type="OrthoDB" id="1934352at2759"/>
<feature type="compositionally biased region" description="Basic and acidic residues" evidence="5">
    <location>
        <begin position="107"/>
        <end position="123"/>
    </location>
</feature>
<dbReference type="InterPro" id="IPR014710">
    <property type="entry name" value="RmlC-like_jellyroll"/>
</dbReference>
<dbReference type="PANTHER" id="PTHR23418">
    <property type="entry name" value="ACIREDUCTONE DIOXYGENASE"/>
    <property type="match status" value="1"/>
</dbReference>
<evidence type="ECO:0000259" key="6">
    <source>
        <dbReference type="PROSITE" id="PS51320"/>
    </source>
</evidence>
<evidence type="ECO:0000256" key="4">
    <source>
        <dbReference type="HAMAP-Rule" id="MF_03154"/>
    </source>
</evidence>
<dbReference type="Proteomes" id="UP000323000">
    <property type="component" value="Chromosome 1"/>
</dbReference>
<dbReference type="InterPro" id="IPR027496">
    <property type="entry name" value="ARD_euk"/>
</dbReference>
<dbReference type="GO" id="GO:0005886">
    <property type="term" value="C:plasma membrane"/>
    <property type="evidence" value="ECO:0007669"/>
    <property type="project" value="UniProtKB-SubCell"/>
</dbReference>
<feature type="compositionally biased region" description="Polar residues" evidence="5">
    <location>
        <begin position="86"/>
        <end position="104"/>
    </location>
</feature>
<dbReference type="SUPFAM" id="SSF51182">
    <property type="entry name" value="RmlC-like cupins"/>
    <property type="match status" value="1"/>
</dbReference>
<accession>A0A5C7ISN4</accession>
<feature type="region of interest" description="Disordered" evidence="5">
    <location>
        <begin position="282"/>
        <end position="313"/>
    </location>
</feature>
<keyword evidence="4" id="KW-0408">Iron</keyword>
<dbReference type="AlphaFoldDB" id="A0A5C7ISN4"/>
<dbReference type="CDD" id="cd02232">
    <property type="entry name" value="cupin_ARD"/>
    <property type="match status" value="1"/>
</dbReference>
<feature type="binding site" evidence="4">
    <location>
        <position position="498"/>
    </location>
    <ligand>
        <name>Ni(2+)</name>
        <dbReference type="ChEBI" id="CHEBI:49786"/>
        <note>for nickel-dependent acireductone dioxygenase activity</note>
    </ligand>
</feature>
<dbReference type="Pfam" id="PF06200">
    <property type="entry name" value="tify"/>
    <property type="match status" value="1"/>
</dbReference>
<keyword evidence="4" id="KW-0486">Methionine biosynthesis</keyword>
<dbReference type="FunFam" id="2.60.120.10:FF:000031">
    <property type="entry name" value="1,2-dihydroxy-3-keto-5-methylthiopentene dioxygenase"/>
    <property type="match status" value="1"/>
</dbReference>
<comment type="cofactor">
    <cofactor evidence="4">
        <name>Fe(2+)</name>
        <dbReference type="ChEBI" id="CHEBI:29033"/>
    </cofactor>
    <cofactor evidence="4">
        <name>Ni(2+)</name>
        <dbReference type="ChEBI" id="CHEBI:49786"/>
    </cofactor>
    <text evidence="4">Binds either 1 Fe or Ni cation per monomer. Iron-binding promotes an acireductone dioxygenase reaction producing 2-keto-4-methylthiobutyrate, while nickel-binding promotes an acireductone dioxygenase reaction producing 3-(methylsulfanyl)propanoate.</text>
</comment>
<keyword evidence="4" id="KW-0560">Oxidoreductase</keyword>
<feature type="binding site" evidence="4">
    <location>
        <position position="455"/>
    </location>
    <ligand>
        <name>Fe(2+)</name>
        <dbReference type="ChEBI" id="CHEBI:29033"/>
        <note>for iron-dependent acireductone dioxygenase activity</note>
    </ligand>
</feature>
<dbReference type="GO" id="GO:0016151">
    <property type="term" value="F:nickel cation binding"/>
    <property type="evidence" value="ECO:0007669"/>
    <property type="project" value="UniProtKB-UniRule"/>
</dbReference>
<protein>
    <recommendedName>
        <fullName evidence="4">Acireductone dioxygenase</fullName>
    </recommendedName>
    <alternativeName>
        <fullName evidence="4">Acireductone dioxygenase (Fe(2+)-requiring)</fullName>
        <shortName evidence="4">ARD'</shortName>
        <shortName evidence="4">Fe-ARD</shortName>
        <ecNumber evidence="4">1.13.11.54</ecNumber>
    </alternativeName>
    <alternativeName>
        <fullName evidence="4">Acireductone dioxygenase (Ni(2+)-requiring)</fullName>
        <shortName evidence="4">ARD</shortName>
        <shortName evidence="4">Ni-ARD</shortName>
        <ecNumber evidence="4">1.13.11.53</ecNumber>
    </alternativeName>
</protein>
<gene>
    <name evidence="7" type="ORF">EZV62_000698</name>
</gene>
<evidence type="ECO:0000256" key="1">
    <source>
        <dbReference type="ARBA" id="ARBA00004413"/>
    </source>
</evidence>
<dbReference type="InterPro" id="IPR018467">
    <property type="entry name" value="CCT_CS"/>
</dbReference>
<feature type="binding site" evidence="4">
    <location>
        <position position="453"/>
    </location>
    <ligand>
        <name>Ni(2+)</name>
        <dbReference type="ChEBI" id="CHEBI:49786"/>
        <note>for nickel-dependent acireductone dioxygenase activity</note>
    </ligand>
</feature>
<feature type="binding site" evidence="4">
    <location>
        <position position="498"/>
    </location>
    <ligand>
        <name>Fe(2+)</name>
        <dbReference type="ChEBI" id="CHEBI:29033"/>
        <note>for iron-dependent acireductone dioxygenase activity</note>
    </ligand>
</feature>
<dbReference type="EMBL" id="VAHF01000001">
    <property type="protein sequence ID" value="TXG72119.1"/>
    <property type="molecule type" value="Genomic_DNA"/>
</dbReference>
<dbReference type="GO" id="GO:0005634">
    <property type="term" value="C:nucleus"/>
    <property type="evidence" value="ECO:0007669"/>
    <property type="project" value="UniProtKB-SubCell"/>
</dbReference>
<evidence type="ECO:0000313" key="8">
    <source>
        <dbReference type="Proteomes" id="UP000323000"/>
    </source>
</evidence>
<dbReference type="UniPathway" id="UPA00904">
    <property type="reaction ID" value="UER00878"/>
</dbReference>
<feature type="domain" description="Tify" evidence="6">
    <location>
        <begin position="134"/>
        <end position="169"/>
    </location>
</feature>
<evidence type="ECO:0000256" key="2">
    <source>
        <dbReference type="ARBA" id="ARBA00022490"/>
    </source>
</evidence>
<dbReference type="GO" id="GO:0010308">
    <property type="term" value="F:acireductone dioxygenase (Ni2+-requiring) activity"/>
    <property type="evidence" value="ECO:0007669"/>
    <property type="project" value="UniProtKB-UniRule"/>
</dbReference>
<feature type="binding site" evidence="4">
    <location>
        <position position="455"/>
    </location>
    <ligand>
        <name>Ni(2+)</name>
        <dbReference type="ChEBI" id="CHEBI:49786"/>
        <note>for nickel-dependent acireductone dioxygenase activity</note>
    </ligand>
</feature>
<dbReference type="HAMAP" id="MF_03154">
    <property type="entry name" value="Salvage_MtnD_euk"/>
    <property type="match status" value="1"/>
</dbReference>
<keyword evidence="4" id="KW-0223">Dioxygenase</keyword>
<dbReference type="PANTHER" id="PTHR23418:SF4">
    <property type="entry name" value="ACIREDUCTONE DIOXYGENASE 4"/>
    <property type="match status" value="1"/>
</dbReference>
<feature type="region of interest" description="Disordered" evidence="5">
    <location>
        <begin position="86"/>
        <end position="124"/>
    </location>
</feature>
<keyword evidence="4" id="KW-0533">Nickel</keyword>
<comment type="pathway">
    <text evidence="4">Amino-acid biosynthesis; L-methionine biosynthesis via salvage pathway; L-methionine from S-methyl-5-thio-alpha-D-ribose 1-phosphate: step 5/6.</text>
</comment>
<dbReference type="Gene3D" id="2.60.120.10">
    <property type="entry name" value="Jelly Rolls"/>
    <property type="match status" value="1"/>
</dbReference>
<dbReference type="InterPro" id="IPR011051">
    <property type="entry name" value="RmlC_Cupin_sf"/>
</dbReference>
<dbReference type="EC" id="1.13.11.53" evidence="4"/>
<feature type="binding site" evidence="4">
    <location>
        <position position="459"/>
    </location>
    <ligand>
        <name>Ni(2+)</name>
        <dbReference type="ChEBI" id="CHEBI:49786"/>
        <note>for nickel-dependent acireductone dioxygenase activity</note>
    </ligand>
</feature>
<dbReference type="PROSITE" id="PS51320">
    <property type="entry name" value="TIFY"/>
    <property type="match status" value="1"/>
</dbReference>
<keyword evidence="4" id="KW-0028">Amino-acid biosynthesis</keyword>
<name>A0A5C7ISN4_9ROSI</name>
<organism evidence="7 8">
    <name type="scientific">Acer yangbiense</name>
    <dbReference type="NCBI Taxonomy" id="1000413"/>
    <lineage>
        <taxon>Eukaryota</taxon>
        <taxon>Viridiplantae</taxon>
        <taxon>Streptophyta</taxon>
        <taxon>Embryophyta</taxon>
        <taxon>Tracheophyta</taxon>
        <taxon>Spermatophyta</taxon>
        <taxon>Magnoliopsida</taxon>
        <taxon>eudicotyledons</taxon>
        <taxon>Gunneridae</taxon>
        <taxon>Pentapetalae</taxon>
        <taxon>rosids</taxon>
        <taxon>malvids</taxon>
        <taxon>Sapindales</taxon>
        <taxon>Sapindaceae</taxon>
        <taxon>Hippocastanoideae</taxon>
        <taxon>Acereae</taxon>
        <taxon>Acer</taxon>
    </lineage>
</organism>
<dbReference type="GO" id="GO:0019509">
    <property type="term" value="P:L-methionine salvage from methylthioadenosine"/>
    <property type="evidence" value="ECO:0007669"/>
    <property type="project" value="UniProtKB-UniRule"/>
</dbReference>
<dbReference type="GO" id="GO:0010309">
    <property type="term" value="F:acireductone dioxygenase [iron(II)-requiring] activity"/>
    <property type="evidence" value="ECO:0007669"/>
    <property type="project" value="UniProtKB-UniRule"/>
</dbReference>
<sequence>MDGGGGVTSCRSILEKPLSQLTEEDISQLTREDCRKFLKEKGMRRPSWNKSQAIQQVISLKALLETNEDSGAGALRKVLVSPIENTPRATSNSADSGKEQNISDDSGVYRRKDPPKCAADTDNKTISTGIPGEAKVPVGQMTIFYCGKVNVYDGVPPDKARAIMHLAATPIDFSQDAPFGGIATFRSPPCHLQAANDRHAPLAPASMMCQPLQTEKMAEYSHEYREKGNITRDTDVEGQVNRKVSVQRYLEKRKDRGRFFKGKKNTGPTSSLEMYLSHQVKTHASNGQPNQSNRCSPTQPGLPHISSSSTDNQANVASLSVDLNNEDPSLRESSSSNGFSTVRLRYGARWSSPIVWIIVTFVYLSSNQAWFMDESNEDQRLPHHRNPKELVSLNHLAELGVLYWHLNPNNYENDKELQKIREARGYNYMDLLDLCPEKVTNFEEKLRNFYTEHIHADEEIRYCLEGSGYFDVRDKDDQWIRIWIKAGDLIILPAGIYHRFTLDTSNYVKLMRLFLGEPVWTAYNRPQDDHPARKEYIKDLTGKMGVPLEAH</sequence>
<keyword evidence="2 4" id="KW-0963">Cytoplasm</keyword>
<keyword evidence="3 4" id="KW-0539">Nucleus</keyword>
<dbReference type="GO" id="GO:0005506">
    <property type="term" value="F:iron ion binding"/>
    <property type="evidence" value="ECO:0007669"/>
    <property type="project" value="UniProtKB-UniRule"/>
</dbReference>
<dbReference type="InterPro" id="IPR004313">
    <property type="entry name" value="ARD"/>
</dbReference>
<comment type="catalytic activity">
    <reaction evidence="4">
        <text>1,2-dihydroxy-5-(methylsulfanyl)pent-1-en-3-one + O2 = 3-(methylsulfanyl)propanoate + CO + formate + 2 H(+)</text>
        <dbReference type="Rhea" id="RHEA:14161"/>
        <dbReference type="ChEBI" id="CHEBI:15378"/>
        <dbReference type="ChEBI" id="CHEBI:15379"/>
        <dbReference type="ChEBI" id="CHEBI:15740"/>
        <dbReference type="ChEBI" id="CHEBI:17245"/>
        <dbReference type="ChEBI" id="CHEBI:49016"/>
        <dbReference type="ChEBI" id="CHEBI:49252"/>
        <dbReference type="EC" id="1.13.11.53"/>
    </reaction>
</comment>
<reference evidence="8" key="1">
    <citation type="journal article" date="2019" name="Gigascience">
        <title>De novo genome assembly of the endangered Acer yangbiense, a plant species with extremely small populations endemic to Yunnan Province, China.</title>
        <authorList>
            <person name="Yang J."/>
            <person name="Wariss H.M."/>
            <person name="Tao L."/>
            <person name="Zhang R."/>
            <person name="Yun Q."/>
            <person name="Hollingsworth P."/>
            <person name="Dao Z."/>
            <person name="Luo G."/>
            <person name="Guo H."/>
            <person name="Ma Y."/>
            <person name="Sun W."/>
        </authorList>
    </citation>
    <scope>NUCLEOTIDE SEQUENCE [LARGE SCALE GENOMIC DNA]</scope>
    <source>
        <strain evidence="8">cv. Malutang</strain>
    </source>
</reference>
<evidence type="ECO:0000256" key="3">
    <source>
        <dbReference type="ARBA" id="ARBA00023242"/>
    </source>
</evidence>
<feature type="binding site" evidence="4">
    <location>
        <position position="453"/>
    </location>
    <ligand>
        <name>Fe(2+)</name>
        <dbReference type="ChEBI" id="CHEBI:29033"/>
        <note>for iron-dependent acireductone dioxygenase activity</note>
    </ligand>
</feature>
<evidence type="ECO:0000313" key="7">
    <source>
        <dbReference type="EMBL" id="TXG72119.1"/>
    </source>
</evidence>
<keyword evidence="8" id="KW-1185">Reference proteome</keyword>
<proteinExistence type="inferred from homology"/>
<comment type="catalytic activity">
    <reaction evidence="4">
        <text>1,2-dihydroxy-5-(methylsulfanyl)pent-1-en-3-one + O2 = 4-methylsulfanyl-2-oxobutanoate + formate + 2 H(+)</text>
        <dbReference type="Rhea" id="RHEA:24504"/>
        <dbReference type="ChEBI" id="CHEBI:15378"/>
        <dbReference type="ChEBI" id="CHEBI:15379"/>
        <dbReference type="ChEBI" id="CHEBI:15740"/>
        <dbReference type="ChEBI" id="CHEBI:16723"/>
        <dbReference type="ChEBI" id="CHEBI:49252"/>
        <dbReference type="EC" id="1.13.11.54"/>
    </reaction>
</comment>
<dbReference type="Pfam" id="PF03079">
    <property type="entry name" value="ARD"/>
    <property type="match status" value="1"/>
</dbReference>
<comment type="function">
    <text evidence="4">Catalyzes 2 different reactions between oxygen and the acireductone 1,2-dihydroxy-3-keto-5-methylthiopentene (DHK-MTPene) depending upon the metal bound in the active site. Fe-containing acireductone dioxygenase (Fe-ARD) produces formate and 2-keto-4-methylthiobutyrate (KMTB), the alpha-ketoacid precursor of methionine in the methionine recycle pathway. Ni-containing acireductone dioxygenase (Ni-ARD) produces methylthiopropionate, carbon monoxide and formate, and does not lie on the methionine recycle pathway.</text>
</comment>
<evidence type="ECO:0000256" key="5">
    <source>
        <dbReference type="SAM" id="MobiDB-lite"/>
    </source>
</evidence>
<comment type="subcellular location">
    <subcellularLocation>
        <location evidence="1">Cell membrane</location>
        <topology evidence="1">Peripheral membrane protein</topology>
        <orientation evidence="1">Cytoplasmic side</orientation>
    </subcellularLocation>
    <subcellularLocation>
        <location evidence="4">Cytoplasm</location>
    </subcellularLocation>
    <subcellularLocation>
        <location evidence="4">Nucleus</location>
    </subcellularLocation>
</comment>
<dbReference type="InterPro" id="IPR010399">
    <property type="entry name" value="Tify_dom"/>
</dbReference>
<comment type="caution">
    <text evidence="7">The sequence shown here is derived from an EMBL/GenBank/DDBJ whole genome shotgun (WGS) entry which is preliminary data.</text>
</comment>
<dbReference type="Pfam" id="PF09425">
    <property type="entry name" value="Jas_motif"/>
    <property type="match status" value="1"/>
</dbReference>
<feature type="binding site" evidence="4">
    <location>
        <position position="459"/>
    </location>
    <ligand>
        <name>Fe(2+)</name>
        <dbReference type="ChEBI" id="CHEBI:29033"/>
        <note>for iron-dependent acireductone dioxygenase activity</note>
    </ligand>
</feature>
<comment type="similarity">
    <text evidence="4">Belongs to the acireductone dioxygenase (ARD) family.</text>
</comment>